<proteinExistence type="predicted"/>
<comment type="caution">
    <text evidence="1">The sequence shown here is derived from an EMBL/GenBank/DDBJ whole genome shotgun (WGS) entry which is preliminary data.</text>
</comment>
<evidence type="ECO:0000313" key="2">
    <source>
        <dbReference type="Proteomes" id="UP000279057"/>
    </source>
</evidence>
<dbReference type="EMBL" id="RBOM01000088">
    <property type="protein sequence ID" value="RMM66367.1"/>
    <property type="molecule type" value="Genomic_DNA"/>
</dbReference>
<organism evidence="1 2">
    <name type="scientific">Pseudomonas savastanoi pv. glycinea</name>
    <name type="common">Pseudomonas syringae pv. glycinea</name>
    <dbReference type="NCBI Taxonomy" id="318"/>
    <lineage>
        <taxon>Bacteria</taxon>
        <taxon>Pseudomonadati</taxon>
        <taxon>Pseudomonadota</taxon>
        <taxon>Gammaproteobacteria</taxon>
        <taxon>Pseudomonadales</taxon>
        <taxon>Pseudomonadaceae</taxon>
        <taxon>Pseudomonas</taxon>
    </lineage>
</organism>
<dbReference type="AlphaFoldDB" id="A0A3M3FWQ7"/>
<dbReference type="Proteomes" id="UP000279057">
    <property type="component" value="Unassembled WGS sequence"/>
</dbReference>
<accession>A0A3M3FWQ7</accession>
<sequence>MALTLMRFVVLLGRESEKTLRVGSDTKLKILNWFVEHAELLWSRAESLVVHNAQPDR</sequence>
<name>A0A3M3FWQ7_PSESG</name>
<evidence type="ECO:0000313" key="1">
    <source>
        <dbReference type="EMBL" id="RMM66367.1"/>
    </source>
</evidence>
<protein>
    <submittedName>
        <fullName evidence="1">Uncharacterized protein</fullName>
    </submittedName>
</protein>
<gene>
    <name evidence="1" type="ORF">ALQ74_200038</name>
</gene>
<reference evidence="1 2" key="1">
    <citation type="submission" date="2018-08" db="EMBL/GenBank/DDBJ databases">
        <title>Recombination of ecologically and evolutionarily significant loci maintains genetic cohesion in the Pseudomonas syringae species complex.</title>
        <authorList>
            <person name="Dillon M."/>
            <person name="Thakur S."/>
            <person name="Almeida R.N.D."/>
            <person name="Weir B.S."/>
            <person name="Guttman D.S."/>
        </authorList>
    </citation>
    <scope>NUCLEOTIDE SEQUENCE [LARGE SCALE GENOMIC DNA]</scope>
    <source>
        <strain evidence="1 2">ICMP 4332</strain>
    </source>
</reference>